<evidence type="ECO:0000313" key="7">
    <source>
        <dbReference type="Proteomes" id="UP000501812"/>
    </source>
</evidence>
<evidence type="ECO:0000256" key="3">
    <source>
        <dbReference type="ARBA" id="ARBA00023125"/>
    </source>
</evidence>
<dbReference type="Proteomes" id="UP000501812">
    <property type="component" value="Chromosome"/>
</dbReference>
<dbReference type="PANTHER" id="PTHR30146:SF148">
    <property type="entry name" value="HTH-TYPE TRANSCRIPTIONAL REPRESSOR PURR-RELATED"/>
    <property type="match status" value="1"/>
</dbReference>
<dbReference type="EMBL" id="CP051774">
    <property type="protein sequence ID" value="QJE97087.1"/>
    <property type="molecule type" value="Genomic_DNA"/>
</dbReference>
<keyword evidence="7" id="KW-1185">Reference proteome</keyword>
<reference evidence="6 7" key="1">
    <citation type="submission" date="2020-04" db="EMBL/GenBank/DDBJ databases">
        <title>Luteolibacter sp. G-1-1-1 isolated from soil.</title>
        <authorList>
            <person name="Dahal R.H."/>
        </authorList>
    </citation>
    <scope>NUCLEOTIDE SEQUENCE [LARGE SCALE GENOMIC DNA]</scope>
    <source>
        <strain evidence="6 7">G-1-1-1</strain>
    </source>
</reference>
<dbReference type="SUPFAM" id="SSF47413">
    <property type="entry name" value="lambda repressor-like DNA-binding domains"/>
    <property type="match status" value="1"/>
</dbReference>
<dbReference type="PANTHER" id="PTHR30146">
    <property type="entry name" value="LACI-RELATED TRANSCRIPTIONAL REPRESSOR"/>
    <property type="match status" value="1"/>
</dbReference>
<keyword evidence="3" id="KW-0238">DNA-binding</keyword>
<keyword evidence="4" id="KW-0804">Transcription</keyword>
<dbReference type="AlphaFoldDB" id="A0A858RJI9"/>
<feature type="domain" description="HTH lacI-type" evidence="5">
    <location>
        <begin position="9"/>
        <end position="63"/>
    </location>
</feature>
<dbReference type="GO" id="GO:0003700">
    <property type="term" value="F:DNA-binding transcription factor activity"/>
    <property type="evidence" value="ECO:0007669"/>
    <property type="project" value="TreeGrafter"/>
</dbReference>
<dbReference type="SMART" id="SM00354">
    <property type="entry name" value="HTH_LACI"/>
    <property type="match status" value="1"/>
</dbReference>
<evidence type="ECO:0000256" key="1">
    <source>
        <dbReference type="ARBA" id="ARBA00022491"/>
    </source>
</evidence>
<accession>A0A858RJI9</accession>
<dbReference type="SUPFAM" id="SSF53822">
    <property type="entry name" value="Periplasmic binding protein-like I"/>
    <property type="match status" value="1"/>
</dbReference>
<evidence type="ECO:0000256" key="2">
    <source>
        <dbReference type="ARBA" id="ARBA00023015"/>
    </source>
</evidence>
<dbReference type="PROSITE" id="PS50932">
    <property type="entry name" value="HTH_LACI_2"/>
    <property type="match status" value="1"/>
</dbReference>
<dbReference type="InterPro" id="IPR000843">
    <property type="entry name" value="HTH_LacI"/>
</dbReference>
<dbReference type="GO" id="GO:0000976">
    <property type="term" value="F:transcription cis-regulatory region binding"/>
    <property type="evidence" value="ECO:0007669"/>
    <property type="project" value="TreeGrafter"/>
</dbReference>
<organism evidence="6 7">
    <name type="scientific">Luteolibacter luteus</name>
    <dbReference type="NCBI Taxonomy" id="2728835"/>
    <lineage>
        <taxon>Bacteria</taxon>
        <taxon>Pseudomonadati</taxon>
        <taxon>Verrucomicrobiota</taxon>
        <taxon>Verrucomicrobiia</taxon>
        <taxon>Verrucomicrobiales</taxon>
        <taxon>Verrucomicrobiaceae</taxon>
        <taxon>Luteolibacter</taxon>
    </lineage>
</organism>
<dbReference type="Gene3D" id="1.10.260.40">
    <property type="entry name" value="lambda repressor-like DNA-binding domains"/>
    <property type="match status" value="1"/>
</dbReference>
<gene>
    <name evidence="6" type="ORF">HHL09_15255</name>
</gene>
<name>A0A858RJI9_9BACT</name>
<dbReference type="CDD" id="cd01392">
    <property type="entry name" value="HTH_LacI"/>
    <property type="match status" value="1"/>
</dbReference>
<evidence type="ECO:0000313" key="6">
    <source>
        <dbReference type="EMBL" id="QJE97087.1"/>
    </source>
</evidence>
<evidence type="ECO:0000259" key="5">
    <source>
        <dbReference type="PROSITE" id="PS50932"/>
    </source>
</evidence>
<dbReference type="InterPro" id="IPR010982">
    <property type="entry name" value="Lambda_DNA-bd_dom_sf"/>
</dbReference>
<dbReference type="RefSeq" id="WP_169455487.1">
    <property type="nucleotide sequence ID" value="NZ_CP051774.1"/>
</dbReference>
<sequence length="335" mass="37071">MSRAAAGPVSQRDIARHFGVSHVTVSLALRHSNRVSKSLGDRIRDHAEAVGYQRDPLLAALAAYRYRKSRHTIRGVVAWINAWPDSGRMLLDPCISRYWQGASEAATESGYRLEEFRLGTDLSAERLHQVLRTRNIQGILLPPHSPVTDWHGLPWEDYDIVGLGSWEHGPRSQRVMPAIKANLSMALGKITAAGYARIACVSGNSVLRESGYCMEEWLPSMKRHVEVPFLDLAEVSGEAAVRLAGDWIRRNRIEAVLTDHVPLARSLREARFPVVTMSASEGSKLTGVDPEFEEIGRTAVRMLDSLTSEGTGGPARLFRQVAIEGTWREGSSFPG</sequence>
<dbReference type="KEGG" id="luo:HHL09_15255"/>
<dbReference type="InterPro" id="IPR028082">
    <property type="entry name" value="Peripla_BP_I"/>
</dbReference>
<evidence type="ECO:0000256" key="4">
    <source>
        <dbReference type="ARBA" id="ARBA00023163"/>
    </source>
</evidence>
<proteinExistence type="predicted"/>
<dbReference type="Pfam" id="PF00356">
    <property type="entry name" value="LacI"/>
    <property type="match status" value="1"/>
</dbReference>
<keyword evidence="2" id="KW-0805">Transcription regulation</keyword>
<dbReference type="Gene3D" id="3.40.50.2300">
    <property type="match status" value="2"/>
</dbReference>
<protein>
    <submittedName>
        <fullName evidence="6">LacI family transcriptional regulator</fullName>
    </submittedName>
</protein>
<keyword evidence="1" id="KW-0678">Repressor</keyword>